<dbReference type="GO" id="GO:0005507">
    <property type="term" value="F:copper ion binding"/>
    <property type="evidence" value="ECO:0007669"/>
    <property type="project" value="InterPro"/>
</dbReference>
<proteinExistence type="inferred from homology"/>
<dbReference type="InterPro" id="IPR000323">
    <property type="entry name" value="Cu2_ascorb_mOase_N"/>
</dbReference>
<organism evidence="8">
    <name type="scientific">Darwinula stevensoni</name>
    <dbReference type="NCBI Taxonomy" id="69355"/>
    <lineage>
        <taxon>Eukaryota</taxon>
        <taxon>Metazoa</taxon>
        <taxon>Ecdysozoa</taxon>
        <taxon>Arthropoda</taxon>
        <taxon>Crustacea</taxon>
        <taxon>Oligostraca</taxon>
        <taxon>Ostracoda</taxon>
        <taxon>Podocopa</taxon>
        <taxon>Podocopida</taxon>
        <taxon>Darwinulocopina</taxon>
        <taxon>Darwinuloidea</taxon>
        <taxon>Darwinulidae</taxon>
        <taxon>Darwinula</taxon>
    </lineage>
</organism>
<dbReference type="GO" id="GO:0030667">
    <property type="term" value="C:secretory granule membrane"/>
    <property type="evidence" value="ECO:0007669"/>
    <property type="project" value="TreeGrafter"/>
</dbReference>
<dbReference type="Pfam" id="PF03712">
    <property type="entry name" value="Cu2_monoox_C"/>
    <property type="match status" value="1"/>
</dbReference>
<evidence type="ECO:0000259" key="7">
    <source>
        <dbReference type="PROSITE" id="PS50836"/>
    </source>
</evidence>
<dbReference type="SUPFAM" id="SSF49742">
    <property type="entry name" value="PHM/PNGase F"/>
    <property type="match status" value="2"/>
</dbReference>
<dbReference type="InterPro" id="IPR024548">
    <property type="entry name" value="Cu2_monoox_C"/>
</dbReference>
<dbReference type="EMBL" id="CAJPEV010004343">
    <property type="protein sequence ID" value="CAG0901630.1"/>
    <property type="molecule type" value="Genomic_DNA"/>
</dbReference>
<evidence type="ECO:0000256" key="5">
    <source>
        <dbReference type="ARBA" id="ARBA00023157"/>
    </source>
</evidence>
<name>A0A7R9AEQ6_9CRUS</name>
<dbReference type="Pfam" id="PF03351">
    <property type="entry name" value="DOMON"/>
    <property type="match status" value="1"/>
</dbReference>
<dbReference type="InterPro" id="IPR036939">
    <property type="entry name" value="Cu2_ascorb_mOase_N_sf"/>
</dbReference>
<dbReference type="InterPro" id="IPR028460">
    <property type="entry name" value="Tbh/DBH"/>
</dbReference>
<dbReference type="SMART" id="SM00664">
    <property type="entry name" value="DoH"/>
    <property type="match status" value="1"/>
</dbReference>
<dbReference type="InterPro" id="IPR000945">
    <property type="entry name" value="DBH-like"/>
</dbReference>
<keyword evidence="4" id="KW-0472">Membrane</keyword>
<dbReference type="Pfam" id="PF01082">
    <property type="entry name" value="Cu2_monooxygen"/>
    <property type="match status" value="1"/>
</dbReference>
<dbReference type="InterPro" id="IPR014784">
    <property type="entry name" value="Cu2_ascorb_mOase-like_C"/>
</dbReference>
<dbReference type="OrthoDB" id="10003276at2759"/>
<comment type="similarity">
    <text evidence="2">Belongs to the copper type II ascorbate-dependent monooxygenase family.</text>
</comment>
<dbReference type="GO" id="GO:0005615">
    <property type="term" value="C:extracellular space"/>
    <property type="evidence" value="ECO:0007669"/>
    <property type="project" value="TreeGrafter"/>
</dbReference>
<dbReference type="InterPro" id="IPR008977">
    <property type="entry name" value="PHM/PNGase_F_dom_sf"/>
</dbReference>
<dbReference type="Gene3D" id="2.60.40.1210">
    <property type="entry name" value="Cellobiose dehydrogenase, cytochrome domain"/>
    <property type="match status" value="1"/>
</dbReference>
<keyword evidence="6" id="KW-0325">Glycoprotein</keyword>
<keyword evidence="9" id="KW-1185">Reference proteome</keyword>
<evidence type="ECO:0000256" key="1">
    <source>
        <dbReference type="ARBA" id="ARBA00004370"/>
    </source>
</evidence>
<dbReference type="PANTHER" id="PTHR10157">
    <property type="entry name" value="DOPAMINE BETA HYDROXYLASE RELATED"/>
    <property type="match status" value="1"/>
</dbReference>
<evidence type="ECO:0000313" key="9">
    <source>
        <dbReference type="Proteomes" id="UP000677054"/>
    </source>
</evidence>
<dbReference type="GO" id="GO:0004500">
    <property type="term" value="F:dopamine beta-monooxygenase activity"/>
    <property type="evidence" value="ECO:0007669"/>
    <property type="project" value="InterPro"/>
</dbReference>
<gene>
    <name evidence="8" type="ORF">DSTB1V02_LOCUS12113</name>
</gene>
<dbReference type="Gene3D" id="2.60.120.310">
    <property type="entry name" value="Copper type II, ascorbate-dependent monooxygenase, N-terminal domain"/>
    <property type="match status" value="1"/>
</dbReference>
<evidence type="ECO:0000313" key="8">
    <source>
        <dbReference type="EMBL" id="CAD7252355.1"/>
    </source>
</evidence>
<dbReference type="PANTHER" id="PTHR10157:SF23">
    <property type="entry name" value="MOXD1 HOMOLOG 1"/>
    <property type="match status" value="1"/>
</dbReference>
<evidence type="ECO:0000256" key="4">
    <source>
        <dbReference type="ARBA" id="ARBA00023136"/>
    </source>
</evidence>
<dbReference type="CDD" id="cd09631">
    <property type="entry name" value="DOMON_DOH"/>
    <property type="match status" value="1"/>
</dbReference>
<comment type="subcellular location">
    <subcellularLocation>
        <location evidence="1">Membrane</location>
    </subcellularLocation>
</comment>
<dbReference type="FunFam" id="2.60.40.1210:FF:000001">
    <property type="entry name" value="Monooxygenase, DBH-like 1, like"/>
    <property type="match status" value="1"/>
</dbReference>
<reference evidence="8" key="1">
    <citation type="submission" date="2020-11" db="EMBL/GenBank/DDBJ databases">
        <authorList>
            <person name="Tran Van P."/>
        </authorList>
    </citation>
    <scope>NUCLEOTIDE SEQUENCE</scope>
</reference>
<dbReference type="GO" id="GO:0006589">
    <property type="term" value="P:octopamine biosynthetic process"/>
    <property type="evidence" value="ECO:0007669"/>
    <property type="project" value="TreeGrafter"/>
</dbReference>
<evidence type="ECO:0000256" key="2">
    <source>
        <dbReference type="ARBA" id="ARBA00010676"/>
    </source>
</evidence>
<dbReference type="Proteomes" id="UP000677054">
    <property type="component" value="Unassembled WGS sequence"/>
</dbReference>
<protein>
    <recommendedName>
        <fullName evidence="7">DOMON domain-containing protein</fullName>
    </recommendedName>
</protein>
<dbReference type="PROSITE" id="PS50836">
    <property type="entry name" value="DOMON"/>
    <property type="match status" value="1"/>
</dbReference>
<dbReference type="InterPro" id="IPR045266">
    <property type="entry name" value="DOH_DOMON"/>
</dbReference>
<dbReference type="Gene3D" id="2.60.120.230">
    <property type="match status" value="1"/>
</dbReference>
<keyword evidence="5" id="KW-1015">Disulfide bond</keyword>
<sequence>MRQGHRGCVRRESIKVTGVDAIECGATVSRAYSFALQIFVQDNADRCQADTFPGPDLVLGQTWERHETLDRDGIMNLYWTPNLESGEITFELHAKTQGWAGLGFSANGAMTGSDVVVGWIKDGQTYFTDRHAVGNELSLVDESQDYELLFSSEGEEGLILRFKRLFDTCDENDFYITSDTWSLIYAYGETDPDGEDPFHEGRDHRVPSMGNGWKRRIRGPFEVDGFTLNEGEEEVFEQFMQNYPHGSSCFDPDISYLIGKCQSVLQGWAVSGVGEKYPEHAGYPLRPDSEGPTYYRMEMHYNNPQLIDDIHDESGLTIYYTDNLRTYDMGTIVFGSRVVYTELVPPGLGDFMTVGHCPGECTEMFIPPEGIHIFSGLLHSHLLGRKMRARIFRDGEELPWIFHDEHYDSDFQQSRILREEFLLLPGDHITVECDLDSSEREDVTLGGLTDNDEMCEFFVMYYPRVELNHCSSTMEYQFFHTLFELGGVHLNTETLNWELDGTNQILQEHFRGFDWENFDVEAYQEAVRFSPQQGTCGGVSYFLEVKDVTFPEYENDYIPPPRKCPVGNSDP</sequence>
<dbReference type="FunFam" id="2.60.120.230:FF:000001">
    <property type="entry name" value="Monooxygenase, DBH-like 1"/>
    <property type="match status" value="1"/>
</dbReference>
<dbReference type="SUPFAM" id="SSF49344">
    <property type="entry name" value="CBD9-like"/>
    <property type="match status" value="1"/>
</dbReference>
<dbReference type="InterPro" id="IPR005018">
    <property type="entry name" value="DOMON_domain"/>
</dbReference>
<dbReference type="PRINTS" id="PR00767">
    <property type="entry name" value="DBMONOXGNASE"/>
</dbReference>
<dbReference type="GO" id="GO:0042420">
    <property type="term" value="P:dopamine catabolic process"/>
    <property type="evidence" value="ECO:0007669"/>
    <property type="project" value="TreeGrafter"/>
</dbReference>
<dbReference type="GO" id="GO:0042421">
    <property type="term" value="P:norepinephrine biosynthetic process"/>
    <property type="evidence" value="ECO:0007669"/>
    <property type="project" value="TreeGrafter"/>
</dbReference>
<dbReference type="EMBL" id="LR903860">
    <property type="protein sequence ID" value="CAD7252355.1"/>
    <property type="molecule type" value="Genomic_DNA"/>
</dbReference>
<evidence type="ECO:0000256" key="6">
    <source>
        <dbReference type="ARBA" id="ARBA00023180"/>
    </source>
</evidence>
<dbReference type="AlphaFoldDB" id="A0A7R9AEQ6"/>
<keyword evidence="3" id="KW-0732">Signal</keyword>
<feature type="domain" description="DOMON" evidence="7">
    <location>
        <begin position="73"/>
        <end position="188"/>
    </location>
</feature>
<accession>A0A7R9AEQ6</accession>
<evidence type="ECO:0000256" key="3">
    <source>
        <dbReference type="ARBA" id="ARBA00022729"/>
    </source>
</evidence>